<protein>
    <submittedName>
        <fullName evidence="1">Uncharacterized protein</fullName>
    </submittedName>
</protein>
<feature type="non-terminal residue" evidence="1">
    <location>
        <position position="35"/>
    </location>
</feature>
<gene>
    <name evidence="1" type="ORF">MNBD_GAMMA18-2251</name>
</gene>
<accession>A0A3B0ZJX8</accession>
<dbReference type="EMBL" id="UOFP01000193">
    <property type="protein sequence ID" value="VAW87652.1"/>
    <property type="molecule type" value="Genomic_DNA"/>
</dbReference>
<dbReference type="AlphaFoldDB" id="A0A3B0ZJX8"/>
<organism evidence="1">
    <name type="scientific">hydrothermal vent metagenome</name>
    <dbReference type="NCBI Taxonomy" id="652676"/>
    <lineage>
        <taxon>unclassified sequences</taxon>
        <taxon>metagenomes</taxon>
        <taxon>ecological metagenomes</taxon>
    </lineage>
</organism>
<proteinExistence type="predicted"/>
<sequence>MDSSMYSNLYFMDRESLADSRIFGLNYGELPLTSM</sequence>
<reference evidence="1" key="1">
    <citation type="submission" date="2018-06" db="EMBL/GenBank/DDBJ databases">
        <authorList>
            <person name="Zhirakovskaya E."/>
        </authorList>
    </citation>
    <scope>NUCLEOTIDE SEQUENCE</scope>
</reference>
<evidence type="ECO:0000313" key="1">
    <source>
        <dbReference type="EMBL" id="VAW87652.1"/>
    </source>
</evidence>
<name>A0A3B0ZJX8_9ZZZZ</name>